<evidence type="ECO:0000256" key="1">
    <source>
        <dbReference type="ARBA" id="ARBA00005417"/>
    </source>
</evidence>
<keyword evidence="2" id="KW-0813">Transport</keyword>
<dbReference type="InterPro" id="IPR004606">
    <property type="entry name" value="Mop_domain"/>
</dbReference>
<dbReference type="Pfam" id="PF00005">
    <property type="entry name" value="ABC_tran"/>
    <property type="match status" value="1"/>
</dbReference>
<evidence type="ECO:0000313" key="14">
    <source>
        <dbReference type="Proteomes" id="UP000325614"/>
    </source>
</evidence>
<dbReference type="Pfam" id="PF03459">
    <property type="entry name" value="TOBE"/>
    <property type="match status" value="1"/>
</dbReference>
<dbReference type="RefSeq" id="WP_152586794.1">
    <property type="nucleotide sequence ID" value="NZ_CP045423.1"/>
</dbReference>
<evidence type="ECO:0000313" key="13">
    <source>
        <dbReference type="EMBL" id="QFU17158.1"/>
    </source>
</evidence>
<dbReference type="InterPro" id="IPR003593">
    <property type="entry name" value="AAA+_ATPase"/>
</dbReference>
<dbReference type="NCBIfam" id="TIGR02142">
    <property type="entry name" value="modC_ABC"/>
    <property type="match status" value="1"/>
</dbReference>
<dbReference type="PROSITE" id="PS51866">
    <property type="entry name" value="MOP"/>
    <property type="match status" value="1"/>
</dbReference>
<dbReference type="PROSITE" id="PS00211">
    <property type="entry name" value="ABC_TRANSPORTER_1"/>
    <property type="match status" value="1"/>
</dbReference>
<reference evidence="13 14" key="1">
    <citation type="submission" date="2019-10" db="EMBL/GenBank/DDBJ databases">
        <title>Isolation, Identification of Microvirga thermotolerans HR1, a novel thermophilic bacterium and Comparative Genomics of the genus Microvirga.</title>
        <authorList>
            <person name="Li J."/>
            <person name="Zhang W."/>
            <person name="Lin M."/>
            <person name="Wang J."/>
        </authorList>
    </citation>
    <scope>NUCLEOTIDE SEQUENCE [LARGE SCALE GENOMIC DNA]</scope>
    <source>
        <strain evidence="13 14">HR1</strain>
    </source>
</reference>
<keyword evidence="9" id="KW-0472">Membrane</keyword>
<keyword evidence="5" id="KW-0997">Cell inner membrane</keyword>
<name>A0A5P9JZK1_9HYPH</name>
<protein>
    <submittedName>
        <fullName evidence="13">Molybdenum ABC transporter ATP-binding protein</fullName>
    </submittedName>
</protein>
<evidence type="ECO:0000256" key="5">
    <source>
        <dbReference type="ARBA" id="ARBA00022519"/>
    </source>
</evidence>
<keyword evidence="8" id="KW-1278">Translocase</keyword>
<dbReference type="SMART" id="SM00382">
    <property type="entry name" value="AAA"/>
    <property type="match status" value="1"/>
</dbReference>
<dbReference type="InterPro" id="IPR027417">
    <property type="entry name" value="P-loop_NTPase"/>
</dbReference>
<evidence type="ECO:0000256" key="2">
    <source>
        <dbReference type="ARBA" id="ARBA00022448"/>
    </source>
</evidence>
<dbReference type="GO" id="GO:0016887">
    <property type="term" value="F:ATP hydrolysis activity"/>
    <property type="evidence" value="ECO:0007669"/>
    <property type="project" value="InterPro"/>
</dbReference>
<dbReference type="InterPro" id="IPR011868">
    <property type="entry name" value="ModC_ABC_ATP-bd"/>
</dbReference>
<organism evidence="13 14">
    <name type="scientific">Microvirga thermotolerans</name>
    <dbReference type="NCBI Taxonomy" id="2651334"/>
    <lineage>
        <taxon>Bacteria</taxon>
        <taxon>Pseudomonadati</taxon>
        <taxon>Pseudomonadota</taxon>
        <taxon>Alphaproteobacteria</taxon>
        <taxon>Hyphomicrobiales</taxon>
        <taxon>Methylobacteriaceae</taxon>
        <taxon>Microvirga</taxon>
    </lineage>
</organism>
<keyword evidence="14" id="KW-1185">Reference proteome</keyword>
<dbReference type="GO" id="GO:0140359">
    <property type="term" value="F:ABC-type transporter activity"/>
    <property type="evidence" value="ECO:0007669"/>
    <property type="project" value="InterPro"/>
</dbReference>
<evidence type="ECO:0000256" key="6">
    <source>
        <dbReference type="ARBA" id="ARBA00022741"/>
    </source>
</evidence>
<dbReference type="InterPro" id="IPR005116">
    <property type="entry name" value="Transp-assoc_OB_typ1"/>
</dbReference>
<dbReference type="PANTHER" id="PTHR43514:SF4">
    <property type="entry name" value="ABC TRANSPORTER I FAMILY MEMBER 10"/>
    <property type="match status" value="1"/>
</dbReference>
<comment type="similarity">
    <text evidence="1">Belongs to the ABC transporter superfamily.</text>
</comment>
<evidence type="ECO:0000256" key="9">
    <source>
        <dbReference type="ARBA" id="ARBA00023136"/>
    </source>
</evidence>
<keyword evidence="3" id="KW-1003">Cell membrane</keyword>
<dbReference type="InterPro" id="IPR017871">
    <property type="entry name" value="ABC_transporter-like_CS"/>
</dbReference>
<accession>A0A5P9JZK1</accession>
<evidence type="ECO:0000256" key="8">
    <source>
        <dbReference type="ARBA" id="ARBA00022967"/>
    </source>
</evidence>
<dbReference type="EMBL" id="CP045423">
    <property type="protein sequence ID" value="QFU17158.1"/>
    <property type="molecule type" value="Genomic_DNA"/>
</dbReference>
<feature type="domain" description="Mop" evidence="12">
    <location>
        <begin position="293"/>
        <end position="359"/>
    </location>
</feature>
<dbReference type="PANTHER" id="PTHR43514">
    <property type="entry name" value="ABC TRANSPORTER I FAMILY MEMBER 10"/>
    <property type="match status" value="1"/>
</dbReference>
<feature type="domain" description="ABC transporter" evidence="11">
    <location>
        <begin position="1"/>
        <end position="233"/>
    </location>
</feature>
<dbReference type="GO" id="GO:0016020">
    <property type="term" value="C:membrane"/>
    <property type="evidence" value="ECO:0007669"/>
    <property type="project" value="InterPro"/>
</dbReference>
<dbReference type="KEGG" id="mico:GDR74_13530"/>
<dbReference type="SUPFAM" id="SSF52540">
    <property type="entry name" value="P-loop containing nucleoside triphosphate hydrolases"/>
    <property type="match status" value="1"/>
</dbReference>
<sequence length="367" mass="40081">MSLEVDIRHRLGAFVLDAHFRSEGRLTALFGRSGAGKTTLVNAIGGLVRPERGRIAVQGRVLLDTDKGIDVPVHRRRVGYVFQEGRLFPHLTVRQNLLFGRWFTPRRERRADFGRVVDLLGIGHLLGRRPGTLSGGEKQRVAIGRALLADPQILLMDEPLASLDDTRKAEIYPYIERLRDEGRVPIVLVSHSVPEIARLATAVVVLAEGRAVACGPAAEILRHPELFPEPGPAEAGALVETRVLRHEDSFDLTVLETRSGPLTVPRLDLPVGAPLRVRIRARDVILALERPQGLSALNVLPGRVEAMEGGEGPGLDVTLDCGGERLLARITRKSAAHLGLAPGREVHAIVKSVAFDSQVVTRTPRED</sequence>
<proteinExistence type="inferred from homology"/>
<evidence type="ECO:0000256" key="10">
    <source>
        <dbReference type="PROSITE-ProRule" id="PRU01213"/>
    </source>
</evidence>
<dbReference type="GO" id="GO:0005524">
    <property type="term" value="F:ATP binding"/>
    <property type="evidence" value="ECO:0007669"/>
    <property type="project" value="UniProtKB-KW"/>
</dbReference>
<dbReference type="InterPro" id="IPR003439">
    <property type="entry name" value="ABC_transporter-like_ATP-bd"/>
</dbReference>
<evidence type="ECO:0000259" key="11">
    <source>
        <dbReference type="PROSITE" id="PS50893"/>
    </source>
</evidence>
<dbReference type="InterPro" id="IPR008995">
    <property type="entry name" value="Mo/tungstate-bd_C_term_dom"/>
</dbReference>
<gene>
    <name evidence="13" type="primary">modC</name>
    <name evidence="13" type="ORF">GDR74_13530</name>
</gene>
<evidence type="ECO:0000256" key="3">
    <source>
        <dbReference type="ARBA" id="ARBA00022475"/>
    </source>
</evidence>
<dbReference type="InterPro" id="IPR050334">
    <property type="entry name" value="Molybdenum_import_ModC"/>
</dbReference>
<keyword evidence="4 10" id="KW-0500">Molybdenum</keyword>
<evidence type="ECO:0000256" key="7">
    <source>
        <dbReference type="ARBA" id="ARBA00022840"/>
    </source>
</evidence>
<dbReference type="AlphaFoldDB" id="A0A5P9JZK1"/>
<dbReference type="Gene3D" id="2.40.50.100">
    <property type="match status" value="1"/>
</dbReference>
<evidence type="ECO:0000259" key="12">
    <source>
        <dbReference type="PROSITE" id="PS51866"/>
    </source>
</evidence>
<keyword evidence="7 13" id="KW-0067">ATP-binding</keyword>
<dbReference type="Gene3D" id="3.40.50.300">
    <property type="entry name" value="P-loop containing nucleotide triphosphate hydrolases"/>
    <property type="match status" value="1"/>
</dbReference>
<dbReference type="PROSITE" id="PS50893">
    <property type="entry name" value="ABC_TRANSPORTER_2"/>
    <property type="match status" value="1"/>
</dbReference>
<keyword evidence="6" id="KW-0547">Nucleotide-binding</keyword>
<dbReference type="GO" id="GO:0015098">
    <property type="term" value="F:molybdate ion transmembrane transporter activity"/>
    <property type="evidence" value="ECO:0007669"/>
    <property type="project" value="InterPro"/>
</dbReference>
<dbReference type="Proteomes" id="UP000325614">
    <property type="component" value="Chromosome"/>
</dbReference>
<evidence type="ECO:0000256" key="4">
    <source>
        <dbReference type="ARBA" id="ARBA00022505"/>
    </source>
</evidence>
<dbReference type="SUPFAM" id="SSF50331">
    <property type="entry name" value="MOP-like"/>
    <property type="match status" value="1"/>
</dbReference>